<dbReference type="EMBL" id="FXUO01000002">
    <property type="protein sequence ID" value="SMP91157.1"/>
    <property type="molecule type" value="Genomic_DNA"/>
</dbReference>
<evidence type="ECO:0000313" key="2">
    <source>
        <dbReference type="Proteomes" id="UP001158050"/>
    </source>
</evidence>
<protein>
    <recommendedName>
        <fullName evidence="3">Outer membrane protein beta-barrel domain-containing protein</fullName>
    </recommendedName>
</protein>
<name>A0ABY1R2J7_9FLAO</name>
<reference evidence="1 2" key="1">
    <citation type="submission" date="2017-05" db="EMBL/GenBank/DDBJ databases">
        <authorList>
            <person name="Varghese N."/>
            <person name="Submissions S."/>
        </authorList>
    </citation>
    <scope>NUCLEOTIDE SEQUENCE [LARGE SCALE GENOMIC DNA]</scope>
    <source>
        <strain evidence="1 2">DSM 18015</strain>
    </source>
</reference>
<dbReference type="Proteomes" id="UP001158050">
    <property type="component" value="Unassembled WGS sequence"/>
</dbReference>
<organism evidence="1 2">
    <name type="scientific">Epilithonimonas pallida</name>
    <dbReference type="NCBI Taxonomy" id="373671"/>
    <lineage>
        <taxon>Bacteria</taxon>
        <taxon>Pseudomonadati</taxon>
        <taxon>Bacteroidota</taxon>
        <taxon>Flavobacteriia</taxon>
        <taxon>Flavobacteriales</taxon>
        <taxon>Weeksellaceae</taxon>
        <taxon>Chryseobacterium group</taxon>
        <taxon>Epilithonimonas</taxon>
    </lineage>
</organism>
<gene>
    <name evidence="1" type="ORF">SAMN05421679_102587</name>
</gene>
<evidence type="ECO:0000313" key="1">
    <source>
        <dbReference type="EMBL" id="SMP91157.1"/>
    </source>
</evidence>
<dbReference type="RefSeq" id="WP_283416058.1">
    <property type="nucleotide sequence ID" value="NZ_FXUO01000002.1"/>
</dbReference>
<proteinExistence type="predicted"/>
<comment type="caution">
    <text evidence="1">The sequence shown here is derived from an EMBL/GenBank/DDBJ whole genome shotgun (WGS) entry which is preliminary data.</text>
</comment>
<evidence type="ECO:0008006" key="3">
    <source>
        <dbReference type="Google" id="ProtNLM"/>
    </source>
</evidence>
<sequence>MGNFTFLVEFNDIFNQNIDDIRTIQAKGSYNTVRNFQYRRELNINVTYNFGNQKLKKAREVKSANDAIRSRT</sequence>
<keyword evidence="2" id="KW-1185">Reference proteome</keyword>
<accession>A0ABY1R2J7</accession>